<gene>
    <name evidence="2" type="ORF">PC115_g3760</name>
</gene>
<evidence type="ECO:0000313" key="2">
    <source>
        <dbReference type="EMBL" id="KAG2938355.1"/>
    </source>
</evidence>
<comment type="caution">
    <text evidence="2">The sequence shown here is derived from an EMBL/GenBank/DDBJ whole genome shotgun (WGS) entry which is preliminary data.</text>
</comment>
<sequence length="401" mass="44962">MAVPELAFVIKKLAVIPWVSVASAIAHFWKSESYGPPLLKDTLAAGGASFEGTTLWDPHNLRGDRHINMATKLAVMAANRGCQVNSTLIRSKPHRRMEVLPLLQSLTEFSTSMNSVVLPVLDDEYRKPISALVNHERLALKGIRSAILEEIRRLNTVSVRDLSLDSATWQLFEELRHNCVPTRWLSLLRLPLSKTNVPEGWILDKFQSLFLSRLHAFSAWTEPDDGPHKLPLDKFLTIMSVFEAVHQYFVRNHVGSAWCHPDCLKVVSLFEDSPKFTLPDDEGFVYFTGLRAMGHLQLQILDTRGNFRRTPISSEGVPVIIQVSSSCLSVKPTPSGVDAEETRSKSTEPNQSIEFSCPLFRASQSTVSPETNIRVVTTLPIQQLVLSEASLQIQMVVWRSE</sequence>
<name>A0A8T1DC26_9STRA</name>
<organism evidence="2 3">
    <name type="scientific">Phytophthora cactorum</name>
    <dbReference type="NCBI Taxonomy" id="29920"/>
    <lineage>
        <taxon>Eukaryota</taxon>
        <taxon>Sar</taxon>
        <taxon>Stramenopiles</taxon>
        <taxon>Oomycota</taxon>
        <taxon>Peronosporomycetes</taxon>
        <taxon>Peronosporales</taxon>
        <taxon>Peronosporaceae</taxon>
        <taxon>Phytophthora</taxon>
    </lineage>
</organism>
<dbReference type="EMBL" id="RCMI01000066">
    <property type="protein sequence ID" value="KAG2938355.1"/>
    <property type="molecule type" value="Genomic_DNA"/>
</dbReference>
<dbReference type="VEuPathDB" id="FungiDB:PC110_g5718"/>
<feature type="region of interest" description="Disordered" evidence="1">
    <location>
        <begin position="332"/>
        <end position="351"/>
    </location>
</feature>
<evidence type="ECO:0000313" key="3">
    <source>
        <dbReference type="Proteomes" id="UP000774804"/>
    </source>
</evidence>
<reference evidence="2" key="1">
    <citation type="submission" date="2018-10" db="EMBL/GenBank/DDBJ databases">
        <title>Effector identification in a new, highly contiguous assembly of the strawberry crown rot pathogen Phytophthora cactorum.</title>
        <authorList>
            <person name="Armitage A.D."/>
            <person name="Nellist C.F."/>
            <person name="Bates H."/>
            <person name="Vickerstaff R.J."/>
            <person name="Harrison R.J."/>
        </authorList>
    </citation>
    <scope>NUCLEOTIDE SEQUENCE</scope>
    <source>
        <strain evidence="2">4032</strain>
    </source>
</reference>
<dbReference type="Proteomes" id="UP000774804">
    <property type="component" value="Unassembled WGS sequence"/>
</dbReference>
<dbReference type="AlphaFoldDB" id="A0A8T1DC26"/>
<proteinExistence type="predicted"/>
<protein>
    <submittedName>
        <fullName evidence="2">Uncharacterized protein</fullName>
    </submittedName>
</protein>
<accession>A0A8T1DC26</accession>
<evidence type="ECO:0000256" key="1">
    <source>
        <dbReference type="SAM" id="MobiDB-lite"/>
    </source>
</evidence>